<dbReference type="Proteomes" id="UP000054396">
    <property type="component" value="Unassembled WGS sequence"/>
</dbReference>
<organism evidence="1 2">
    <name type="scientific">Pseudoponticoccus marisrubri</name>
    <dbReference type="NCBI Taxonomy" id="1685382"/>
    <lineage>
        <taxon>Bacteria</taxon>
        <taxon>Pseudomonadati</taxon>
        <taxon>Pseudomonadota</taxon>
        <taxon>Alphaproteobacteria</taxon>
        <taxon>Rhodobacterales</taxon>
        <taxon>Roseobacteraceae</taxon>
        <taxon>Pseudoponticoccus</taxon>
    </lineage>
</organism>
<reference evidence="1 2" key="1">
    <citation type="submission" date="2015-12" db="EMBL/GenBank/DDBJ databases">
        <authorList>
            <person name="Shamseldin A."/>
            <person name="Moawad H."/>
            <person name="Abd El-Rahim W.M."/>
            <person name="Sadowsky M.J."/>
        </authorList>
    </citation>
    <scope>NUCLEOTIDE SEQUENCE [LARGE SCALE GENOMIC DNA]</scope>
    <source>
        <strain evidence="1 2">SJ5A-1</strain>
    </source>
</reference>
<dbReference type="STRING" id="1685382.AVJ23_04380"/>
<gene>
    <name evidence="1" type="ORF">AVJ23_04380</name>
</gene>
<name>A0A0W7WML2_9RHOB</name>
<keyword evidence="2" id="KW-1185">Reference proteome</keyword>
<sequence length="594" mass="63462">MLSLTFGVLAGAAGAGPIETVTEGAGPGERVVAYRLAPDALPLRAGDTDVLALAGEISDRQGAAATQAALEAGLTLFGDGFGGAGAVGTLAENVGGIAALGGINSIMTYAGVVFTGVLVANDLAQGKPDSAAINAYKGMVGFAISKYGWSALQTSATTLFIFDVTLREVASGGREIYEDRWREAVKRTFREDRDLARSAADWHRIVWDIYLRSTPAPGEDRAAGINPFAATLEAELDAYVARVTLDKVALHDEATRLAGGGSGLSRTILDGLRAEHKARLSAWIARSVLPSIAKRARERQLHLLVQQMNAELKPEMNRTITLEVTAWDMPGATLRLPGADGTDWGGPLGADGSFTLEFTRFAWMKAGLPRQILLETGQGTVLSAPLSVMGDRAAAIFGEPRTPLVSRMTLREDSRLCWLTRLSLAREPLSTRALRLSTPAEQQLDAAQLPGGQVVVGRYDGQAQRWLSAAPAVWLYDTQLHLGAPRDTALAVIKDCEMTMFSGDRMMQGSCTFVHQRERLRANDILQMRCSNRGTVSYDGVFADMGDGFAYHPYGGDTGAMANEALREGMRRGLPGLDSGALEQNRLMIPQGGN</sequence>
<evidence type="ECO:0000313" key="2">
    <source>
        <dbReference type="Proteomes" id="UP000054396"/>
    </source>
</evidence>
<dbReference type="EMBL" id="LPXO01000002">
    <property type="protein sequence ID" value="KUF11824.1"/>
    <property type="molecule type" value="Genomic_DNA"/>
</dbReference>
<proteinExistence type="predicted"/>
<dbReference type="AlphaFoldDB" id="A0A0W7WML2"/>
<comment type="caution">
    <text evidence="1">The sequence shown here is derived from an EMBL/GenBank/DDBJ whole genome shotgun (WGS) entry which is preliminary data.</text>
</comment>
<accession>A0A0W7WML2</accession>
<evidence type="ECO:0000313" key="1">
    <source>
        <dbReference type="EMBL" id="KUF11824.1"/>
    </source>
</evidence>
<protein>
    <submittedName>
        <fullName evidence="1">Uncharacterized protein</fullName>
    </submittedName>
</protein>